<dbReference type="NCBIfam" id="NF008352">
    <property type="entry name" value="PRK11139.1"/>
    <property type="match status" value="1"/>
</dbReference>
<evidence type="ECO:0000313" key="7">
    <source>
        <dbReference type="Proteomes" id="UP000249725"/>
    </source>
</evidence>
<dbReference type="FunFam" id="1.10.10.10:FF:000038">
    <property type="entry name" value="Glycine cleavage system transcriptional activator"/>
    <property type="match status" value="1"/>
</dbReference>
<dbReference type="PANTHER" id="PTHR30537">
    <property type="entry name" value="HTH-TYPE TRANSCRIPTIONAL REGULATOR"/>
    <property type="match status" value="1"/>
</dbReference>
<proteinExistence type="inferred from homology"/>
<dbReference type="Gene3D" id="1.10.10.10">
    <property type="entry name" value="Winged helix-like DNA-binding domain superfamily/Winged helix DNA-binding domain"/>
    <property type="match status" value="1"/>
</dbReference>
<dbReference type="EMBL" id="QFYR01000001">
    <property type="protein sequence ID" value="RAK57330.1"/>
    <property type="molecule type" value="Genomic_DNA"/>
</dbReference>
<keyword evidence="7" id="KW-1185">Reference proteome</keyword>
<dbReference type="PROSITE" id="PS50931">
    <property type="entry name" value="HTH_LYSR"/>
    <property type="match status" value="1"/>
</dbReference>
<evidence type="ECO:0000256" key="1">
    <source>
        <dbReference type="ARBA" id="ARBA00009437"/>
    </source>
</evidence>
<gene>
    <name evidence="6" type="ORF">DJ018_05135</name>
</gene>
<keyword evidence="2" id="KW-0805">Transcription regulation</keyword>
<dbReference type="SUPFAM" id="SSF53850">
    <property type="entry name" value="Periplasmic binding protein-like II"/>
    <property type="match status" value="1"/>
</dbReference>
<keyword evidence="4" id="KW-0804">Transcription</keyword>
<dbReference type="OrthoDB" id="9807765at2"/>
<organism evidence="6 7">
    <name type="scientific">Phenylobacterium deserti</name>
    <dbReference type="NCBI Taxonomy" id="1914756"/>
    <lineage>
        <taxon>Bacteria</taxon>
        <taxon>Pseudomonadati</taxon>
        <taxon>Pseudomonadota</taxon>
        <taxon>Alphaproteobacteria</taxon>
        <taxon>Caulobacterales</taxon>
        <taxon>Caulobacteraceae</taxon>
        <taxon>Phenylobacterium</taxon>
    </lineage>
</organism>
<dbReference type="CDD" id="cd08432">
    <property type="entry name" value="PBP2_GcdR_TrpI_HvrB_AmpR_like"/>
    <property type="match status" value="1"/>
</dbReference>
<dbReference type="Pfam" id="PF03466">
    <property type="entry name" value="LysR_substrate"/>
    <property type="match status" value="1"/>
</dbReference>
<dbReference type="Gene3D" id="3.40.190.10">
    <property type="entry name" value="Periplasmic binding protein-like II"/>
    <property type="match status" value="2"/>
</dbReference>
<dbReference type="InterPro" id="IPR036390">
    <property type="entry name" value="WH_DNA-bd_sf"/>
</dbReference>
<dbReference type="RefSeq" id="WP_111513782.1">
    <property type="nucleotide sequence ID" value="NZ_QFYR01000001.1"/>
</dbReference>
<dbReference type="PRINTS" id="PR00039">
    <property type="entry name" value="HTHLYSR"/>
</dbReference>
<dbReference type="AlphaFoldDB" id="A0A328AQP0"/>
<dbReference type="GO" id="GO:0043565">
    <property type="term" value="F:sequence-specific DNA binding"/>
    <property type="evidence" value="ECO:0007669"/>
    <property type="project" value="TreeGrafter"/>
</dbReference>
<dbReference type="Pfam" id="PF00126">
    <property type="entry name" value="HTH_1"/>
    <property type="match status" value="1"/>
</dbReference>
<name>A0A328AQP0_9CAUL</name>
<evidence type="ECO:0000256" key="4">
    <source>
        <dbReference type="ARBA" id="ARBA00023163"/>
    </source>
</evidence>
<dbReference type="InterPro" id="IPR058163">
    <property type="entry name" value="LysR-type_TF_proteobact-type"/>
</dbReference>
<sequence>MARLPLTGLRVLEAAARHGSFQRAAEELAITPGAVSRQIKTLEADLGLRLFERFNRRVRLTEEGARLAEGVRRGLGVIQEAVDEARERRPGPLVVTTMHSFAAKWLVPRLHRFNERYRDVQVLVLTADEPADLHRDRIDVAIRFGRGPYPDLQAFRLMETIWAPVCSPELRDRLGLHEPADLQRAMLLADVMLGVGEPGWREWLDAAGAPHIDVAIAQSFTSTYLATEAALAGRGVALAQLALVADELRSARLVRPFDLALHSPYAYWVLSLPEKADQPAVRRFRNWLTEEAQADGLLSQVS</sequence>
<evidence type="ECO:0000256" key="2">
    <source>
        <dbReference type="ARBA" id="ARBA00023015"/>
    </source>
</evidence>
<dbReference type="InterPro" id="IPR005119">
    <property type="entry name" value="LysR_subst-bd"/>
</dbReference>
<feature type="domain" description="HTH lysR-type" evidence="5">
    <location>
        <begin position="4"/>
        <end position="61"/>
    </location>
</feature>
<accession>A0A328AQP0</accession>
<dbReference type="Proteomes" id="UP000249725">
    <property type="component" value="Unassembled WGS sequence"/>
</dbReference>
<evidence type="ECO:0000256" key="3">
    <source>
        <dbReference type="ARBA" id="ARBA00023125"/>
    </source>
</evidence>
<evidence type="ECO:0000313" key="6">
    <source>
        <dbReference type="EMBL" id="RAK57330.1"/>
    </source>
</evidence>
<dbReference type="InterPro" id="IPR000847">
    <property type="entry name" value="LysR_HTH_N"/>
</dbReference>
<evidence type="ECO:0000259" key="5">
    <source>
        <dbReference type="PROSITE" id="PS50931"/>
    </source>
</evidence>
<protein>
    <submittedName>
        <fullName evidence="6">Transcriptional regulator</fullName>
    </submittedName>
</protein>
<dbReference type="InterPro" id="IPR036388">
    <property type="entry name" value="WH-like_DNA-bd_sf"/>
</dbReference>
<dbReference type="GO" id="GO:0006351">
    <property type="term" value="P:DNA-templated transcription"/>
    <property type="evidence" value="ECO:0007669"/>
    <property type="project" value="TreeGrafter"/>
</dbReference>
<keyword evidence="3" id="KW-0238">DNA-binding</keyword>
<comment type="similarity">
    <text evidence="1">Belongs to the LysR transcriptional regulatory family.</text>
</comment>
<reference evidence="7" key="1">
    <citation type="submission" date="2018-05" db="EMBL/GenBank/DDBJ databases">
        <authorList>
            <person name="Li X."/>
        </authorList>
    </citation>
    <scope>NUCLEOTIDE SEQUENCE [LARGE SCALE GENOMIC DNA]</scope>
    <source>
        <strain evidence="7">YIM 73061</strain>
    </source>
</reference>
<dbReference type="GO" id="GO:0003700">
    <property type="term" value="F:DNA-binding transcription factor activity"/>
    <property type="evidence" value="ECO:0007669"/>
    <property type="project" value="InterPro"/>
</dbReference>
<comment type="caution">
    <text evidence="6">The sequence shown here is derived from an EMBL/GenBank/DDBJ whole genome shotgun (WGS) entry which is preliminary data.</text>
</comment>
<dbReference type="PANTHER" id="PTHR30537:SF26">
    <property type="entry name" value="GLYCINE CLEAVAGE SYSTEM TRANSCRIPTIONAL ACTIVATOR"/>
    <property type="match status" value="1"/>
</dbReference>
<dbReference type="SUPFAM" id="SSF46785">
    <property type="entry name" value="Winged helix' DNA-binding domain"/>
    <property type="match status" value="1"/>
</dbReference>